<feature type="domain" description="Glycosyl transferase family 28 C-terminal" evidence="6">
    <location>
        <begin position="3"/>
        <end position="124"/>
    </location>
</feature>
<evidence type="ECO:0000256" key="3">
    <source>
        <dbReference type="ARBA" id="ARBA00022676"/>
    </source>
</evidence>
<dbReference type="AlphaFoldDB" id="A0A0H4PBB0"/>
<dbReference type="Pfam" id="PF04101">
    <property type="entry name" value="Glyco_tran_28_C"/>
    <property type="match status" value="1"/>
</dbReference>
<comment type="subcellular location">
    <subcellularLocation>
        <location evidence="1">Endoplasmic reticulum</location>
    </subcellularLocation>
</comment>
<keyword evidence="3" id="KW-0328">Glycosyltransferase</keyword>
<dbReference type="RefSeq" id="WP_048640539.1">
    <property type="nucleotide sequence ID" value="NZ_CAXBGM010000046.1"/>
</dbReference>
<dbReference type="SUPFAM" id="SSF53756">
    <property type="entry name" value="UDP-Glycosyltransferase/glycogen phosphorylase"/>
    <property type="match status" value="1"/>
</dbReference>
<protein>
    <submittedName>
        <fullName evidence="7">Glycosyltransferase 28 domain-containing protein</fullName>
    </submittedName>
</protein>
<evidence type="ECO:0000313" key="8">
    <source>
        <dbReference type="Proteomes" id="UP000036520"/>
    </source>
</evidence>
<name>A0A0H4PBB0_9BACT</name>
<dbReference type="Proteomes" id="UP000036520">
    <property type="component" value="Chromosome"/>
</dbReference>
<evidence type="ECO:0000259" key="6">
    <source>
        <dbReference type="Pfam" id="PF04101"/>
    </source>
</evidence>
<dbReference type="KEGG" id="camu:CA2015_0592"/>
<reference evidence="7 8" key="1">
    <citation type="submission" date="2015-07" db="EMBL/GenBank/DDBJ databases">
        <authorList>
            <person name="Kim K.M."/>
        </authorList>
    </citation>
    <scope>NUCLEOTIDE SEQUENCE [LARGE SCALE GENOMIC DNA]</scope>
    <source>
        <strain evidence="7 8">KCTC 12363</strain>
    </source>
</reference>
<dbReference type="EMBL" id="CP012040">
    <property type="protein sequence ID" value="AKP50058.1"/>
    <property type="molecule type" value="Genomic_DNA"/>
</dbReference>
<dbReference type="STRING" id="320787.CA2015_0592"/>
<dbReference type="InterPro" id="IPR039042">
    <property type="entry name" value="Alg13-like"/>
</dbReference>
<keyword evidence="4 7" id="KW-0808">Transferase</keyword>
<evidence type="ECO:0000256" key="1">
    <source>
        <dbReference type="ARBA" id="ARBA00004240"/>
    </source>
</evidence>
<keyword evidence="8" id="KW-1185">Reference proteome</keyword>
<dbReference type="PANTHER" id="PTHR12867">
    <property type="entry name" value="GLYCOSYL TRANSFERASE-RELATED"/>
    <property type="match status" value="1"/>
</dbReference>
<gene>
    <name evidence="7" type="ORF">CA2015_0592</name>
</gene>
<dbReference type="Gene3D" id="3.40.50.2000">
    <property type="entry name" value="Glycogen Phosphorylase B"/>
    <property type="match status" value="1"/>
</dbReference>
<dbReference type="NCBIfam" id="NF041548">
    <property type="entry name" value="PssE"/>
    <property type="match status" value="1"/>
</dbReference>
<dbReference type="OrthoDB" id="9814973at2"/>
<sequence>MRILVTVGTTRFDSLIKYLDETFAGLDFEFTFQIADGKYEPVNFPFFTYSSDINTYYKESDLVICHAGAGTIYKLLESRKKVIIVPNTERTDNHQLDIAKYMGANGYAVTVKDFTLLPESIQKASHFDFRIFEKHDFDKTREIISFCLGKLEN</sequence>
<organism evidence="7 8">
    <name type="scientific">Cyclobacterium amurskyense</name>
    <dbReference type="NCBI Taxonomy" id="320787"/>
    <lineage>
        <taxon>Bacteria</taxon>
        <taxon>Pseudomonadati</taxon>
        <taxon>Bacteroidota</taxon>
        <taxon>Cytophagia</taxon>
        <taxon>Cytophagales</taxon>
        <taxon>Cyclobacteriaceae</taxon>
        <taxon>Cyclobacterium</taxon>
    </lineage>
</organism>
<evidence type="ECO:0000313" key="7">
    <source>
        <dbReference type="EMBL" id="AKP50058.1"/>
    </source>
</evidence>
<evidence type="ECO:0000256" key="4">
    <source>
        <dbReference type="ARBA" id="ARBA00022679"/>
    </source>
</evidence>
<dbReference type="InterPro" id="IPR048097">
    <property type="entry name" value="Cps14G-like"/>
</dbReference>
<dbReference type="GO" id="GO:0016758">
    <property type="term" value="F:hexosyltransferase activity"/>
    <property type="evidence" value="ECO:0007669"/>
    <property type="project" value="InterPro"/>
</dbReference>
<proteinExistence type="inferred from homology"/>
<keyword evidence="5" id="KW-0256">Endoplasmic reticulum</keyword>
<evidence type="ECO:0000256" key="5">
    <source>
        <dbReference type="ARBA" id="ARBA00022824"/>
    </source>
</evidence>
<comment type="similarity">
    <text evidence="2">Belongs to the glycosyltransferase 28 family.</text>
</comment>
<dbReference type="GO" id="GO:0006488">
    <property type="term" value="P:dolichol-linked oligosaccharide biosynthetic process"/>
    <property type="evidence" value="ECO:0007669"/>
    <property type="project" value="InterPro"/>
</dbReference>
<evidence type="ECO:0000256" key="2">
    <source>
        <dbReference type="ARBA" id="ARBA00006962"/>
    </source>
</evidence>
<accession>A0A0H4PBB0</accession>
<dbReference type="InterPro" id="IPR007235">
    <property type="entry name" value="Glyco_trans_28_C"/>
</dbReference>
<dbReference type="PANTHER" id="PTHR12867:SF6">
    <property type="entry name" value="N-ACETYLGLUCOSAMINYLDIPHOSPHODOLICHOL N-ACETYLGLUCOSAMINYLTRANSFERASE"/>
    <property type="match status" value="1"/>
</dbReference>